<dbReference type="RefSeq" id="WP_109273977.1">
    <property type="nucleotide sequence ID" value="NZ_QFKX01000001.1"/>
</dbReference>
<protein>
    <submittedName>
        <fullName evidence="5">GntR family transcriptional regulator</fullName>
    </submittedName>
</protein>
<name>A0A2U2RMJ9_9MICO</name>
<keyword evidence="3" id="KW-0804">Transcription</keyword>
<keyword evidence="1" id="KW-0805">Transcription regulation</keyword>
<dbReference type="AlphaFoldDB" id="A0A2U2RMJ9"/>
<dbReference type="Pfam" id="PF00392">
    <property type="entry name" value="GntR"/>
    <property type="match status" value="1"/>
</dbReference>
<dbReference type="Gene3D" id="1.20.120.530">
    <property type="entry name" value="GntR ligand-binding domain-like"/>
    <property type="match status" value="1"/>
</dbReference>
<dbReference type="Pfam" id="PF07729">
    <property type="entry name" value="FCD"/>
    <property type="match status" value="1"/>
</dbReference>
<dbReference type="PANTHER" id="PTHR43537:SF5">
    <property type="entry name" value="UXU OPERON TRANSCRIPTIONAL REGULATOR"/>
    <property type="match status" value="1"/>
</dbReference>
<dbReference type="EMBL" id="QFKX01000001">
    <property type="protein sequence ID" value="PWH07093.1"/>
    <property type="molecule type" value="Genomic_DNA"/>
</dbReference>
<organism evidence="5 6">
    <name type="scientific">Brachybacterium endophyticum</name>
    <dbReference type="NCBI Taxonomy" id="2182385"/>
    <lineage>
        <taxon>Bacteria</taxon>
        <taxon>Bacillati</taxon>
        <taxon>Actinomycetota</taxon>
        <taxon>Actinomycetes</taxon>
        <taxon>Micrococcales</taxon>
        <taxon>Dermabacteraceae</taxon>
        <taxon>Brachybacterium</taxon>
    </lineage>
</organism>
<sequence>MTPRNDRPQVLETLRSEILDGTLEPGAALREVALASRFEVSRTPVRDALSRLEQAGLVVRWGRALVVQGTDPQTVVQICDARTLLEEQIAGDAALHRTVQDVLRLEALLERDRALEGSDLEDGRLLARCDLEFHQALWAASHNPVLTELLETLTQRPVDTRRSTLSSSGRWEQALDEHAQMLRVVSDRDDVAARAIARAHSETDRTLRMDILREDVAAMTTGDAR</sequence>
<evidence type="ECO:0000256" key="1">
    <source>
        <dbReference type="ARBA" id="ARBA00023015"/>
    </source>
</evidence>
<gene>
    <name evidence="5" type="ORF">DEO23_00025</name>
</gene>
<dbReference type="SMART" id="SM00345">
    <property type="entry name" value="HTH_GNTR"/>
    <property type="match status" value="1"/>
</dbReference>
<dbReference type="PRINTS" id="PR00035">
    <property type="entry name" value="HTHGNTR"/>
</dbReference>
<evidence type="ECO:0000256" key="2">
    <source>
        <dbReference type="ARBA" id="ARBA00023125"/>
    </source>
</evidence>
<dbReference type="GO" id="GO:0003677">
    <property type="term" value="F:DNA binding"/>
    <property type="evidence" value="ECO:0007669"/>
    <property type="project" value="UniProtKB-KW"/>
</dbReference>
<dbReference type="PROSITE" id="PS50949">
    <property type="entry name" value="HTH_GNTR"/>
    <property type="match status" value="1"/>
</dbReference>
<dbReference type="GO" id="GO:0003700">
    <property type="term" value="F:DNA-binding transcription factor activity"/>
    <property type="evidence" value="ECO:0007669"/>
    <property type="project" value="InterPro"/>
</dbReference>
<keyword evidence="2" id="KW-0238">DNA-binding</keyword>
<proteinExistence type="predicted"/>
<reference evidence="5 6" key="1">
    <citation type="submission" date="2018-05" db="EMBL/GenBank/DDBJ databases">
        <title>Brachybacterium sp. M1HQ-2T, whole genome shotgun sequence.</title>
        <authorList>
            <person name="Tuo L."/>
        </authorList>
    </citation>
    <scope>NUCLEOTIDE SEQUENCE [LARGE SCALE GENOMIC DNA]</scope>
    <source>
        <strain evidence="5 6">M1HQ-2</strain>
    </source>
</reference>
<keyword evidence="6" id="KW-1185">Reference proteome</keyword>
<dbReference type="CDD" id="cd07377">
    <property type="entry name" value="WHTH_GntR"/>
    <property type="match status" value="1"/>
</dbReference>
<dbReference type="Proteomes" id="UP000245590">
    <property type="component" value="Unassembled WGS sequence"/>
</dbReference>
<accession>A0A2U2RMJ9</accession>
<dbReference type="OrthoDB" id="8680240at2"/>
<evidence type="ECO:0000256" key="3">
    <source>
        <dbReference type="ARBA" id="ARBA00023163"/>
    </source>
</evidence>
<dbReference type="InterPro" id="IPR000524">
    <property type="entry name" value="Tscrpt_reg_HTH_GntR"/>
</dbReference>
<evidence type="ECO:0000259" key="4">
    <source>
        <dbReference type="PROSITE" id="PS50949"/>
    </source>
</evidence>
<dbReference type="InterPro" id="IPR036388">
    <property type="entry name" value="WH-like_DNA-bd_sf"/>
</dbReference>
<dbReference type="SUPFAM" id="SSF48008">
    <property type="entry name" value="GntR ligand-binding domain-like"/>
    <property type="match status" value="1"/>
</dbReference>
<dbReference type="InterPro" id="IPR036390">
    <property type="entry name" value="WH_DNA-bd_sf"/>
</dbReference>
<dbReference type="SMART" id="SM00895">
    <property type="entry name" value="FCD"/>
    <property type="match status" value="1"/>
</dbReference>
<evidence type="ECO:0000313" key="5">
    <source>
        <dbReference type="EMBL" id="PWH07093.1"/>
    </source>
</evidence>
<dbReference type="Gene3D" id="1.10.10.10">
    <property type="entry name" value="Winged helix-like DNA-binding domain superfamily/Winged helix DNA-binding domain"/>
    <property type="match status" value="1"/>
</dbReference>
<dbReference type="InterPro" id="IPR008920">
    <property type="entry name" value="TF_FadR/GntR_C"/>
</dbReference>
<dbReference type="PANTHER" id="PTHR43537">
    <property type="entry name" value="TRANSCRIPTIONAL REGULATOR, GNTR FAMILY"/>
    <property type="match status" value="1"/>
</dbReference>
<evidence type="ECO:0000313" key="6">
    <source>
        <dbReference type="Proteomes" id="UP000245590"/>
    </source>
</evidence>
<dbReference type="SUPFAM" id="SSF46785">
    <property type="entry name" value="Winged helix' DNA-binding domain"/>
    <property type="match status" value="1"/>
</dbReference>
<feature type="domain" description="HTH gntR-type" evidence="4">
    <location>
        <begin position="4"/>
        <end position="70"/>
    </location>
</feature>
<dbReference type="InterPro" id="IPR011711">
    <property type="entry name" value="GntR_C"/>
</dbReference>
<comment type="caution">
    <text evidence="5">The sequence shown here is derived from an EMBL/GenBank/DDBJ whole genome shotgun (WGS) entry which is preliminary data.</text>
</comment>